<reference evidence="1" key="2">
    <citation type="submission" date="2020-11" db="EMBL/GenBank/DDBJ databases">
        <authorList>
            <person name="McCartney M.A."/>
            <person name="Auch B."/>
            <person name="Kono T."/>
            <person name="Mallez S."/>
            <person name="Becker A."/>
            <person name="Gohl D.M."/>
            <person name="Silverstein K.A.T."/>
            <person name="Koren S."/>
            <person name="Bechman K.B."/>
            <person name="Herman A."/>
            <person name="Abrahante J.E."/>
            <person name="Garbe J."/>
        </authorList>
    </citation>
    <scope>NUCLEOTIDE SEQUENCE</scope>
    <source>
        <strain evidence="1">Duluth1</strain>
        <tissue evidence="1">Whole animal</tissue>
    </source>
</reference>
<proteinExistence type="predicted"/>
<evidence type="ECO:0000313" key="2">
    <source>
        <dbReference type="Proteomes" id="UP000828390"/>
    </source>
</evidence>
<reference evidence="1" key="1">
    <citation type="journal article" date="2019" name="bioRxiv">
        <title>The Genome of the Zebra Mussel, Dreissena polymorpha: A Resource for Invasive Species Research.</title>
        <authorList>
            <person name="McCartney M.A."/>
            <person name="Auch B."/>
            <person name="Kono T."/>
            <person name="Mallez S."/>
            <person name="Zhang Y."/>
            <person name="Obille A."/>
            <person name="Becker A."/>
            <person name="Abrahante J.E."/>
            <person name="Garbe J."/>
            <person name="Badalamenti J.P."/>
            <person name="Herman A."/>
            <person name="Mangelson H."/>
            <person name="Liachko I."/>
            <person name="Sullivan S."/>
            <person name="Sone E.D."/>
            <person name="Koren S."/>
            <person name="Silverstein K.A.T."/>
            <person name="Beckman K.B."/>
            <person name="Gohl D.M."/>
        </authorList>
    </citation>
    <scope>NUCLEOTIDE SEQUENCE</scope>
    <source>
        <strain evidence="1">Duluth1</strain>
        <tissue evidence="1">Whole animal</tissue>
    </source>
</reference>
<dbReference type="Proteomes" id="UP000828390">
    <property type="component" value="Unassembled WGS sequence"/>
</dbReference>
<sequence length="155" mass="18146">MRYALQNFWKYVNKLTGEFEKAIFDSSRVNNAKLFLEMHSIEFIETESSSLEKCVLMSFTDLVREIANTGQGPFYVEFLRGALNCKIKHFFDVGLYKRNRSEIKRVSEIPGFNVTLTTSSPPERELHIYRMKTVRDGLPKIVHLFKNEDRRVTSI</sequence>
<evidence type="ECO:0000313" key="1">
    <source>
        <dbReference type="EMBL" id="KAH3788019.1"/>
    </source>
</evidence>
<protein>
    <submittedName>
        <fullName evidence="1">Uncharacterized protein</fullName>
    </submittedName>
</protein>
<accession>A0A9D4EWB0</accession>
<dbReference type="EMBL" id="JAIWYP010000008">
    <property type="protein sequence ID" value="KAH3788019.1"/>
    <property type="molecule type" value="Genomic_DNA"/>
</dbReference>
<comment type="caution">
    <text evidence="1">The sequence shown here is derived from an EMBL/GenBank/DDBJ whole genome shotgun (WGS) entry which is preliminary data.</text>
</comment>
<organism evidence="1 2">
    <name type="scientific">Dreissena polymorpha</name>
    <name type="common">Zebra mussel</name>
    <name type="synonym">Mytilus polymorpha</name>
    <dbReference type="NCBI Taxonomy" id="45954"/>
    <lineage>
        <taxon>Eukaryota</taxon>
        <taxon>Metazoa</taxon>
        <taxon>Spiralia</taxon>
        <taxon>Lophotrochozoa</taxon>
        <taxon>Mollusca</taxon>
        <taxon>Bivalvia</taxon>
        <taxon>Autobranchia</taxon>
        <taxon>Heteroconchia</taxon>
        <taxon>Euheterodonta</taxon>
        <taxon>Imparidentia</taxon>
        <taxon>Neoheterodontei</taxon>
        <taxon>Myida</taxon>
        <taxon>Dreissenoidea</taxon>
        <taxon>Dreissenidae</taxon>
        <taxon>Dreissena</taxon>
    </lineage>
</organism>
<name>A0A9D4EWB0_DREPO</name>
<gene>
    <name evidence="1" type="ORF">DPMN_166147</name>
</gene>
<keyword evidence="2" id="KW-1185">Reference proteome</keyword>
<dbReference type="AlphaFoldDB" id="A0A9D4EWB0"/>